<dbReference type="AlphaFoldDB" id="A0AAE0PGW6"/>
<evidence type="ECO:0000313" key="3">
    <source>
        <dbReference type="Proteomes" id="UP001281003"/>
    </source>
</evidence>
<evidence type="ECO:0000256" key="1">
    <source>
        <dbReference type="SAM" id="MobiDB-lite"/>
    </source>
</evidence>
<reference evidence="2" key="2">
    <citation type="submission" date="2023-07" db="EMBL/GenBank/DDBJ databases">
        <authorList>
            <consortium name="Lawrence Berkeley National Laboratory"/>
            <person name="Haridas S."/>
            <person name="Hensen N."/>
            <person name="Bonometti L."/>
            <person name="Westerberg I."/>
            <person name="Brannstrom I.O."/>
            <person name="Guillou S."/>
            <person name="Cros-Aarteil S."/>
            <person name="Calhoun S."/>
            <person name="Kuo A."/>
            <person name="Mondo S."/>
            <person name="Pangilinan J."/>
            <person name="Riley R."/>
            <person name="LaButti K."/>
            <person name="Andreopoulos B."/>
            <person name="Lipzen A."/>
            <person name="Chen C."/>
            <person name="Yanf M."/>
            <person name="Daum C."/>
            <person name="Ng V."/>
            <person name="Clum A."/>
            <person name="Steindorff A."/>
            <person name="Ohm R."/>
            <person name="Martin F."/>
            <person name="Silar P."/>
            <person name="Natvig D."/>
            <person name="Lalanne C."/>
            <person name="Gautier V."/>
            <person name="Ament-velasquez S.L."/>
            <person name="Kruys A."/>
            <person name="Hutchinson M.I."/>
            <person name="Powell A.J."/>
            <person name="Barry K."/>
            <person name="Miller A.N."/>
            <person name="Grigoriev I.V."/>
            <person name="Debuchy R."/>
            <person name="Gladieux P."/>
            <person name="Thoren M.H."/>
            <person name="Johannesson H."/>
        </authorList>
    </citation>
    <scope>NUCLEOTIDE SEQUENCE</scope>
    <source>
        <strain evidence="2">FGSC 1904</strain>
    </source>
</reference>
<keyword evidence="3" id="KW-1185">Reference proteome</keyword>
<evidence type="ECO:0000313" key="2">
    <source>
        <dbReference type="EMBL" id="KAK3399778.1"/>
    </source>
</evidence>
<name>A0AAE0PGW6_SORBR</name>
<proteinExistence type="predicted"/>
<gene>
    <name evidence="2" type="ORF">B0T20DRAFT_477616</name>
</gene>
<dbReference type="EMBL" id="JAUTDP010000004">
    <property type="protein sequence ID" value="KAK3399778.1"/>
    <property type="molecule type" value="Genomic_DNA"/>
</dbReference>
<sequence length="641" mass="72270">MRRTTRAQHAATAAAKTNNGKKPVTDKRATRSTTKPAPIYQDVTLAIDLGSSGIRACLMPPEGPEKVLMIHNSAHGNDSFTFSANGCVFGPVRPDDDKIYSENVDSDGQELVALKYAFYILAGAKQTLLNEYPLIDKLKAEVDKNPAEMIERLRLGLLQMFHHVILKAKESIASSRNMWRIAKAIITIPSQWDLDFEKQYSAILGEAMNWTRVDSKDKIEFFFEPEGLAHFLLHSQLYLNEAIAMSEAQEQRPCLVLDFGGHSMNGCLYYVNSKRGNTLNFFAMDEPFGIGSGSEQFADRLVKACDKKWQTSTPSNPPLKPEAKAAIRRRIKELIGGWGPGKTYREERFTFVDNNDNQGIVWLSIDEIDRCWTAAYQPALDHIRRTVVWLKNQKFKNKPLIVAAGGSLLNHVLASSMEAMIKAAGFDPILKVNKQGVSHEALRNIIGILWAIFTALTVREFLNQGAGLALQMKQANLDDWDWSGYTIWYYRFHEKREFHASTKIDVKAGDRFRLMMDPFYGQDTKHKVKDSGTVQPPKVYVKRAYTFLPKLVVMPGDGELSYSVNWLGDGNDMRLHLILRFASTTNNHLTGGQTWDFKLPLYFDAGTRCLMPGKKDVPLKVAVPDLYKTLDVDGDVNMDED</sequence>
<dbReference type="Proteomes" id="UP001281003">
    <property type="component" value="Unassembled WGS sequence"/>
</dbReference>
<organism evidence="2 3">
    <name type="scientific">Sordaria brevicollis</name>
    <dbReference type="NCBI Taxonomy" id="83679"/>
    <lineage>
        <taxon>Eukaryota</taxon>
        <taxon>Fungi</taxon>
        <taxon>Dikarya</taxon>
        <taxon>Ascomycota</taxon>
        <taxon>Pezizomycotina</taxon>
        <taxon>Sordariomycetes</taxon>
        <taxon>Sordariomycetidae</taxon>
        <taxon>Sordariales</taxon>
        <taxon>Sordariaceae</taxon>
        <taxon>Sordaria</taxon>
    </lineage>
</organism>
<protein>
    <submittedName>
        <fullName evidence="2">Uncharacterized protein</fullName>
    </submittedName>
</protein>
<accession>A0AAE0PGW6</accession>
<comment type="caution">
    <text evidence="2">The sequence shown here is derived from an EMBL/GenBank/DDBJ whole genome shotgun (WGS) entry which is preliminary data.</text>
</comment>
<feature type="region of interest" description="Disordered" evidence="1">
    <location>
        <begin position="1"/>
        <end position="35"/>
    </location>
</feature>
<reference evidence="2" key="1">
    <citation type="journal article" date="2023" name="Mol. Phylogenet. Evol.">
        <title>Genome-scale phylogeny and comparative genomics of the fungal order Sordariales.</title>
        <authorList>
            <person name="Hensen N."/>
            <person name="Bonometti L."/>
            <person name="Westerberg I."/>
            <person name="Brannstrom I.O."/>
            <person name="Guillou S."/>
            <person name="Cros-Aarteil S."/>
            <person name="Calhoun S."/>
            <person name="Haridas S."/>
            <person name="Kuo A."/>
            <person name="Mondo S."/>
            <person name="Pangilinan J."/>
            <person name="Riley R."/>
            <person name="LaButti K."/>
            <person name="Andreopoulos B."/>
            <person name="Lipzen A."/>
            <person name="Chen C."/>
            <person name="Yan M."/>
            <person name="Daum C."/>
            <person name="Ng V."/>
            <person name="Clum A."/>
            <person name="Steindorff A."/>
            <person name="Ohm R.A."/>
            <person name="Martin F."/>
            <person name="Silar P."/>
            <person name="Natvig D.O."/>
            <person name="Lalanne C."/>
            <person name="Gautier V."/>
            <person name="Ament-Velasquez S.L."/>
            <person name="Kruys A."/>
            <person name="Hutchinson M.I."/>
            <person name="Powell A.J."/>
            <person name="Barry K."/>
            <person name="Miller A.N."/>
            <person name="Grigoriev I.V."/>
            <person name="Debuchy R."/>
            <person name="Gladieux P."/>
            <person name="Hiltunen Thoren M."/>
            <person name="Johannesson H."/>
        </authorList>
    </citation>
    <scope>NUCLEOTIDE SEQUENCE</scope>
    <source>
        <strain evidence="2">FGSC 1904</strain>
    </source>
</reference>